<accession>A0A0P0VNV2</accession>
<dbReference type="Proteomes" id="UP000000763">
    <property type="component" value="Chromosome 2"/>
</dbReference>
<dbReference type="EMBL" id="AP004098">
    <property type="protein sequence ID" value="BAD12893.1"/>
    <property type="molecule type" value="Genomic_DNA"/>
</dbReference>
<sequence length="121" mass="12867">MPRPRWVGTSARRSLGTGVSGRDVRGAARDVAASGGSRNGEYGVCVWVMLSRGRGRDIMMDRWRLRLPGAATATSRVCVSTGFGPRRGIIGQLCISGESGVTATQGRSQIDMGLHVLQKPP</sequence>
<reference evidence="2" key="1">
    <citation type="submission" date="2001-08" db="EMBL/GenBank/DDBJ databases">
        <title>Oryza sativa nipponbare(GA3) genomic DNA, chromosome 2, BAC clone:OJ1191_G08.</title>
        <authorList>
            <person name="Sasaki T."/>
            <person name="Matsumoto T."/>
            <person name="Yamamoto K."/>
        </authorList>
    </citation>
    <scope>NUCLEOTIDE SEQUENCE</scope>
</reference>
<dbReference type="AlphaFoldDB" id="A0A0P0VNV2"/>
<evidence type="ECO:0000313" key="4">
    <source>
        <dbReference type="Proteomes" id="UP000000763"/>
    </source>
</evidence>
<gene>
    <name evidence="2" type="ORF">OJ1191_G08.40</name>
    <name evidence="3" type="ORF">OJ2056_H01.12</name>
</gene>
<evidence type="ECO:0000256" key="1">
    <source>
        <dbReference type="SAM" id="MobiDB-lite"/>
    </source>
</evidence>
<organism evidence="3 4">
    <name type="scientific">Oryza sativa subsp. japonica</name>
    <name type="common">Rice</name>
    <dbReference type="NCBI Taxonomy" id="39947"/>
    <lineage>
        <taxon>Eukaryota</taxon>
        <taxon>Viridiplantae</taxon>
        <taxon>Streptophyta</taxon>
        <taxon>Embryophyta</taxon>
        <taxon>Tracheophyta</taxon>
        <taxon>Spermatophyta</taxon>
        <taxon>Magnoliopsida</taxon>
        <taxon>Liliopsida</taxon>
        <taxon>Poales</taxon>
        <taxon>Poaceae</taxon>
        <taxon>BOP clade</taxon>
        <taxon>Oryzoideae</taxon>
        <taxon>Oryzeae</taxon>
        <taxon>Oryzinae</taxon>
        <taxon>Oryza</taxon>
        <taxon>Oryza sativa</taxon>
    </lineage>
</organism>
<protein>
    <submittedName>
        <fullName evidence="3">Uncharacterized protein</fullName>
    </submittedName>
</protein>
<reference evidence="4" key="3">
    <citation type="journal article" date="2005" name="Nature">
        <title>The map-based sequence of the rice genome.</title>
        <authorList>
            <consortium name="International rice genome sequencing project (IRGSP)"/>
            <person name="Matsumoto T."/>
            <person name="Wu J."/>
            <person name="Kanamori H."/>
            <person name="Katayose Y."/>
            <person name="Fujisawa M."/>
            <person name="Namiki N."/>
            <person name="Mizuno H."/>
            <person name="Yamamoto K."/>
            <person name="Antonio B.A."/>
            <person name="Baba T."/>
            <person name="Sakata K."/>
            <person name="Nagamura Y."/>
            <person name="Aoki H."/>
            <person name="Arikawa K."/>
            <person name="Arita K."/>
            <person name="Bito T."/>
            <person name="Chiden Y."/>
            <person name="Fujitsuka N."/>
            <person name="Fukunaka R."/>
            <person name="Hamada M."/>
            <person name="Harada C."/>
            <person name="Hayashi A."/>
            <person name="Hijishita S."/>
            <person name="Honda M."/>
            <person name="Hosokawa S."/>
            <person name="Ichikawa Y."/>
            <person name="Idonuma A."/>
            <person name="Iijima M."/>
            <person name="Ikeda M."/>
            <person name="Ikeno M."/>
            <person name="Ito K."/>
            <person name="Ito S."/>
            <person name="Ito T."/>
            <person name="Ito Y."/>
            <person name="Ito Y."/>
            <person name="Iwabuchi A."/>
            <person name="Kamiya K."/>
            <person name="Karasawa W."/>
            <person name="Kurita K."/>
            <person name="Katagiri S."/>
            <person name="Kikuta A."/>
            <person name="Kobayashi H."/>
            <person name="Kobayashi N."/>
            <person name="Machita K."/>
            <person name="Maehara T."/>
            <person name="Masukawa M."/>
            <person name="Mizubayashi T."/>
            <person name="Mukai Y."/>
            <person name="Nagasaki H."/>
            <person name="Nagata Y."/>
            <person name="Naito S."/>
            <person name="Nakashima M."/>
            <person name="Nakama Y."/>
            <person name="Nakamichi Y."/>
            <person name="Nakamura M."/>
            <person name="Meguro A."/>
            <person name="Negishi M."/>
            <person name="Ohta I."/>
            <person name="Ohta T."/>
            <person name="Okamoto M."/>
            <person name="Ono N."/>
            <person name="Saji S."/>
            <person name="Sakaguchi M."/>
            <person name="Sakai K."/>
            <person name="Shibata M."/>
            <person name="Shimokawa T."/>
            <person name="Song J."/>
            <person name="Takazaki Y."/>
            <person name="Terasawa K."/>
            <person name="Tsugane M."/>
            <person name="Tsuji K."/>
            <person name="Ueda S."/>
            <person name="Waki K."/>
            <person name="Yamagata H."/>
            <person name="Yamamoto M."/>
            <person name="Yamamoto S."/>
            <person name="Yamane H."/>
            <person name="Yoshiki S."/>
            <person name="Yoshihara R."/>
            <person name="Yukawa K."/>
            <person name="Zhong H."/>
            <person name="Yano M."/>
            <person name="Yuan Q."/>
            <person name="Ouyang S."/>
            <person name="Liu J."/>
            <person name="Jones K.M."/>
            <person name="Gansberger K."/>
            <person name="Moffat K."/>
            <person name="Hill J."/>
            <person name="Bera J."/>
            <person name="Fadrosh D."/>
            <person name="Jin S."/>
            <person name="Johri S."/>
            <person name="Kim M."/>
            <person name="Overton L."/>
            <person name="Reardon M."/>
            <person name="Tsitrin T."/>
            <person name="Vuong H."/>
            <person name="Weaver B."/>
            <person name="Ciecko A."/>
            <person name="Tallon L."/>
            <person name="Jackson J."/>
            <person name="Pai G."/>
            <person name="Aken S.V."/>
            <person name="Utterback T."/>
            <person name="Reidmuller S."/>
            <person name="Feldblyum T."/>
            <person name="Hsiao J."/>
            <person name="Zismann V."/>
            <person name="Iobst S."/>
            <person name="de Vazeille A.R."/>
            <person name="Buell C.R."/>
            <person name="Ying K."/>
            <person name="Li Y."/>
            <person name="Lu T."/>
            <person name="Huang Y."/>
            <person name="Zhao Q."/>
            <person name="Feng Q."/>
            <person name="Zhang L."/>
            <person name="Zhu J."/>
            <person name="Weng Q."/>
            <person name="Mu J."/>
            <person name="Lu Y."/>
            <person name="Fan D."/>
            <person name="Liu Y."/>
            <person name="Guan J."/>
            <person name="Zhang Y."/>
            <person name="Yu S."/>
            <person name="Liu X."/>
            <person name="Zhang Y."/>
            <person name="Hong G."/>
            <person name="Han B."/>
            <person name="Choisne N."/>
            <person name="Demange N."/>
            <person name="Orjeda G."/>
            <person name="Samain S."/>
            <person name="Cattolico L."/>
            <person name="Pelletier E."/>
            <person name="Couloux A."/>
            <person name="Segurens B."/>
            <person name="Wincker P."/>
            <person name="D'Hont A."/>
            <person name="Scarpelli C."/>
            <person name="Weissenbach J."/>
            <person name="Salanoubat M."/>
            <person name="Quetier F."/>
            <person name="Yu Y."/>
            <person name="Kim H.R."/>
            <person name="Rambo T."/>
            <person name="Currie J."/>
            <person name="Collura K."/>
            <person name="Luo M."/>
            <person name="Yang T."/>
            <person name="Ammiraju J.S.S."/>
            <person name="Engler F."/>
            <person name="Soderlund C."/>
            <person name="Wing R.A."/>
            <person name="Palmer L.E."/>
            <person name="de la Bastide M."/>
            <person name="Spiegel L."/>
            <person name="Nascimento L."/>
            <person name="Zutavern T."/>
            <person name="O'Shaughnessy A."/>
            <person name="Dike S."/>
            <person name="Dedhia N."/>
            <person name="Preston R."/>
            <person name="Balija V."/>
            <person name="McCombie W.R."/>
            <person name="Chow T."/>
            <person name="Chen H."/>
            <person name="Chung M."/>
            <person name="Chen C."/>
            <person name="Shaw J."/>
            <person name="Wu H."/>
            <person name="Hsiao K."/>
            <person name="Chao Y."/>
            <person name="Chu M."/>
            <person name="Cheng C."/>
            <person name="Hour A."/>
            <person name="Lee P."/>
            <person name="Lin S."/>
            <person name="Lin Y."/>
            <person name="Liou J."/>
            <person name="Liu S."/>
            <person name="Hsing Y."/>
            <person name="Raghuvanshi S."/>
            <person name="Mohanty A."/>
            <person name="Bharti A.K."/>
            <person name="Gaur A."/>
            <person name="Gupta V."/>
            <person name="Kumar D."/>
            <person name="Ravi V."/>
            <person name="Vij S."/>
            <person name="Kapur A."/>
            <person name="Khurana P."/>
            <person name="Khurana P."/>
            <person name="Khurana J.P."/>
            <person name="Tyagi A.K."/>
            <person name="Gaikwad K."/>
            <person name="Singh A."/>
            <person name="Dalal V."/>
            <person name="Srivastava S."/>
            <person name="Dixit A."/>
            <person name="Pal A.K."/>
            <person name="Ghazi I.A."/>
            <person name="Yadav M."/>
            <person name="Pandit A."/>
            <person name="Bhargava A."/>
            <person name="Sureshbabu K."/>
            <person name="Batra K."/>
            <person name="Sharma T.R."/>
            <person name="Mohapatra T."/>
            <person name="Singh N.K."/>
            <person name="Messing J."/>
            <person name="Nelson A.B."/>
            <person name="Fuks G."/>
            <person name="Kavchok S."/>
            <person name="Keizer G."/>
            <person name="Linton E."/>
            <person name="Llaca V."/>
            <person name="Song R."/>
            <person name="Tanyolac B."/>
            <person name="Young S."/>
            <person name="Ho-Il K."/>
            <person name="Hahn J.H."/>
            <person name="Sangsakoo G."/>
            <person name="Vanavichit A."/>
            <person name="de Mattos Luiz.A.T."/>
            <person name="Zimmer P.D."/>
            <person name="Malone G."/>
            <person name="Dellagostin O."/>
            <person name="de Oliveira A.C."/>
            <person name="Bevan M."/>
            <person name="Bancroft I."/>
            <person name="Minx P."/>
            <person name="Cordum H."/>
            <person name="Wilson R."/>
            <person name="Cheng Z."/>
            <person name="Jin W."/>
            <person name="Jiang J."/>
            <person name="Leong S.A."/>
            <person name="Iwama H."/>
            <person name="Gojobori T."/>
            <person name="Itoh T."/>
            <person name="Niimura Y."/>
            <person name="Fujii Y."/>
            <person name="Habara T."/>
            <person name="Sakai H."/>
            <person name="Sato Y."/>
            <person name="Wilson G."/>
            <person name="Kumar K."/>
            <person name="McCouch S."/>
            <person name="Juretic N."/>
            <person name="Hoen D."/>
            <person name="Wright S."/>
            <person name="Bruskiewich R."/>
            <person name="Bureau T."/>
            <person name="Miyao A."/>
            <person name="Hirochika H."/>
            <person name="Nishikawa T."/>
            <person name="Kadowaki K."/>
            <person name="Sugiura M."/>
            <person name="Burr B."/>
            <person name="Sasaki T."/>
        </authorList>
    </citation>
    <scope>NUCLEOTIDE SEQUENCE [LARGE SCALE GENOMIC DNA]</scope>
    <source>
        <strain evidence="4">cv. Nipponbare</strain>
    </source>
</reference>
<reference evidence="4" key="4">
    <citation type="journal article" date="2008" name="Nucleic Acids Res.">
        <title>The rice annotation project database (RAP-DB): 2008 update.</title>
        <authorList>
            <consortium name="The rice annotation project (RAP)"/>
        </authorList>
    </citation>
    <scope>GENOME REANNOTATION</scope>
    <source>
        <strain evidence="4">cv. Nipponbare</strain>
    </source>
</reference>
<proteinExistence type="predicted"/>
<feature type="region of interest" description="Disordered" evidence="1">
    <location>
        <begin position="1"/>
        <end position="23"/>
    </location>
</feature>
<dbReference type="EMBL" id="AP004047">
    <property type="protein sequence ID" value="BAD09182.1"/>
    <property type="molecule type" value="Genomic_DNA"/>
</dbReference>
<reference evidence="3" key="2">
    <citation type="submission" date="2001-08" db="EMBL/GenBank/DDBJ databases">
        <title>Oryza sativa nipponbare(GA3) genomic DNA, chromosome 2, BAC clone:OJ2056_H01.</title>
        <authorList>
            <person name="Sasaki T."/>
            <person name="Matsumoto T."/>
            <person name="Yamamoto K."/>
        </authorList>
    </citation>
    <scope>NUCLEOTIDE SEQUENCE</scope>
</reference>
<name>A0A0P0VNV2_ORYSJ</name>
<evidence type="ECO:0000313" key="2">
    <source>
        <dbReference type="EMBL" id="BAD09182.1"/>
    </source>
</evidence>
<evidence type="ECO:0000313" key="3">
    <source>
        <dbReference type="EMBL" id="BAD12893.1"/>
    </source>
</evidence>